<dbReference type="GeneID" id="37018347"/>
<dbReference type="EMBL" id="KZ819604">
    <property type="protein sequence ID" value="PWN33771.1"/>
    <property type="molecule type" value="Genomic_DNA"/>
</dbReference>
<feature type="transmembrane region" description="Helical" evidence="5">
    <location>
        <begin position="192"/>
        <end position="215"/>
    </location>
</feature>
<dbReference type="InterPro" id="IPR003689">
    <property type="entry name" value="ZIP"/>
</dbReference>
<evidence type="ECO:0000313" key="7">
    <source>
        <dbReference type="Proteomes" id="UP000245771"/>
    </source>
</evidence>
<feature type="transmembrane region" description="Helical" evidence="5">
    <location>
        <begin position="161"/>
        <end position="180"/>
    </location>
</feature>
<dbReference type="InParanoid" id="A0A316VCQ4"/>
<keyword evidence="7" id="KW-1185">Reference proteome</keyword>
<dbReference type="GO" id="GO:0005385">
    <property type="term" value="F:zinc ion transmembrane transporter activity"/>
    <property type="evidence" value="ECO:0007669"/>
    <property type="project" value="TreeGrafter"/>
</dbReference>
<organism evidence="6 7">
    <name type="scientific">Meira miltonrushii</name>
    <dbReference type="NCBI Taxonomy" id="1280837"/>
    <lineage>
        <taxon>Eukaryota</taxon>
        <taxon>Fungi</taxon>
        <taxon>Dikarya</taxon>
        <taxon>Basidiomycota</taxon>
        <taxon>Ustilaginomycotina</taxon>
        <taxon>Exobasidiomycetes</taxon>
        <taxon>Exobasidiales</taxon>
        <taxon>Brachybasidiaceae</taxon>
        <taxon>Meira</taxon>
    </lineage>
</organism>
<comment type="subcellular location">
    <subcellularLocation>
        <location evidence="1">Membrane</location>
        <topology evidence="1">Multi-pass membrane protein</topology>
    </subcellularLocation>
</comment>
<dbReference type="AlphaFoldDB" id="A0A316VCQ4"/>
<keyword evidence="3 5" id="KW-1133">Transmembrane helix</keyword>
<proteinExistence type="predicted"/>
<feature type="transmembrane region" description="Helical" evidence="5">
    <location>
        <begin position="227"/>
        <end position="247"/>
    </location>
</feature>
<reference evidence="6 7" key="1">
    <citation type="journal article" date="2018" name="Mol. Biol. Evol.">
        <title>Broad Genomic Sampling Reveals a Smut Pathogenic Ancestry of the Fungal Clade Ustilaginomycotina.</title>
        <authorList>
            <person name="Kijpornyongpan T."/>
            <person name="Mondo S.J."/>
            <person name="Barry K."/>
            <person name="Sandor L."/>
            <person name="Lee J."/>
            <person name="Lipzen A."/>
            <person name="Pangilinan J."/>
            <person name="LaButti K."/>
            <person name="Hainaut M."/>
            <person name="Henrissat B."/>
            <person name="Grigoriev I.V."/>
            <person name="Spatafora J.W."/>
            <person name="Aime M.C."/>
        </authorList>
    </citation>
    <scope>NUCLEOTIDE SEQUENCE [LARGE SCALE GENOMIC DNA]</scope>
    <source>
        <strain evidence="6 7">MCA 3882</strain>
    </source>
</reference>
<evidence type="ECO:0000313" key="6">
    <source>
        <dbReference type="EMBL" id="PWN33771.1"/>
    </source>
</evidence>
<dbReference type="PANTHER" id="PTHR11040:SF44">
    <property type="entry name" value="PROTEIN ZNTC-RELATED"/>
    <property type="match status" value="1"/>
</dbReference>
<keyword evidence="4 5" id="KW-0472">Membrane</keyword>
<dbReference type="Proteomes" id="UP000245771">
    <property type="component" value="Unassembled WGS sequence"/>
</dbReference>
<evidence type="ECO:0000256" key="4">
    <source>
        <dbReference type="ARBA" id="ARBA00023136"/>
    </source>
</evidence>
<dbReference type="RefSeq" id="XP_025354073.1">
    <property type="nucleotide sequence ID" value="XM_025496566.1"/>
</dbReference>
<evidence type="ECO:0000256" key="5">
    <source>
        <dbReference type="SAM" id="Phobius"/>
    </source>
</evidence>
<gene>
    <name evidence="6" type="ORF">FA14DRAFT_123348</name>
</gene>
<feature type="transmembrane region" description="Helical" evidence="5">
    <location>
        <begin position="78"/>
        <end position="96"/>
    </location>
</feature>
<dbReference type="PANTHER" id="PTHR11040">
    <property type="entry name" value="ZINC/IRON TRANSPORTER"/>
    <property type="match status" value="1"/>
</dbReference>
<evidence type="ECO:0000256" key="2">
    <source>
        <dbReference type="ARBA" id="ARBA00022692"/>
    </source>
</evidence>
<dbReference type="GO" id="GO:0005886">
    <property type="term" value="C:plasma membrane"/>
    <property type="evidence" value="ECO:0007669"/>
    <property type="project" value="TreeGrafter"/>
</dbReference>
<feature type="transmembrane region" description="Helical" evidence="5">
    <location>
        <begin position="268"/>
        <end position="287"/>
    </location>
</feature>
<feature type="transmembrane region" description="Helical" evidence="5">
    <location>
        <begin position="135"/>
        <end position="155"/>
    </location>
</feature>
<protein>
    <submittedName>
        <fullName evidence="6">Zinc/iron permease</fullName>
    </submittedName>
</protein>
<dbReference type="STRING" id="1280837.A0A316VCQ4"/>
<feature type="transmembrane region" description="Helical" evidence="5">
    <location>
        <begin position="6"/>
        <end position="24"/>
    </location>
</feature>
<evidence type="ECO:0000256" key="3">
    <source>
        <dbReference type="ARBA" id="ARBA00022989"/>
    </source>
</evidence>
<keyword evidence="2 5" id="KW-0812">Transmembrane</keyword>
<evidence type="ECO:0000256" key="1">
    <source>
        <dbReference type="ARBA" id="ARBA00004141"/>
    </source>
</evidence>
<dbReference type="OrthoDB" id="448280at2759"/>
<sequence length="310" mass="34122">DYNLGLHIGSVFILLAASLAGVLIPEVMRWLRIANVIFALRFFGGGILLSTAFVHLVAHALTYFSNSCIGELQYEATPAAIMMAAVWMMIVINFLIMRPLRRKAALAITNQQALRSTNSQSKHLHSKIKLEESELTFLEAGIIVHSIVIGITIGTSSGEGWVAFLIAILWHQFCEGLALASRIVLIPTLSTLRVWIMYLAFVITTPIGIAIGIGVRQSFNGNDRATLLAIGILTAISAGILLYSSFIQVIAHDFLHDPRMHKASWTRAFAAIFFFTLGAIAMVSLYMHTSCQKPFTNLLFLFQSVLGKWA</sequence>
<dbReference type="Pfam" id="PF02535">
    <property type="entry name" value="Zip"/>
    <property type="match status" value="1"/>
</dbReference>
<feature type="non-terminal residue" evidence="6">
    <location>
        <position position="1"/>
    </location>
</feature>
<name>A0A316VCQ4_9BASI</name>
<accession>A0A316VCQ4</accession>
<feature type="transmembrane region" description="Helical" evidence="5">
    <location>
        <begin position="36"/>
        <end position="58"/>
    </location>
</feature>